<dbReference type="GO" id="GO:0050862">
    <property type="term" value="P:positive regulation of T cell receptor signaling pathway"/>
    <property type="evidence" value="ECO:0007669"/>
    <property type="project" value="TreeGrafter"/>
</dbReference>
<sequence>MAECGTGVYVGLALTSLALVISVCLNITFYTLKRQNSQREVPEDYMYPEAYHMERNDDEEEQESQENPIYGNINPERMGAGAISVGEDVFYEHMNTRSRGEKPQQPDVAYASLDLTVGQKRRNKKRRNKQGQNRTDQLSHQELLEVEVDMGVALPSRTSSPMMSRNSIYLNSHQMAHETEELERERDREREQEQEDHMDFDAVHNDPTRFFGMVNHTHGFEPDGQ</sequence>
<dbReference type="GO" id="GO:0001920">
    <property type="term" value="P:negative regulation of receptor recycling"/>
    <property type="evidence" value="ECO:0007669"/>
    <property type="project" value="TreeGrafter"/>
</dbReference>
<feature type="compositionally biased region" description="Basic residues" evidence="1">
    <location>
        <begin position="119"/>
        <end position="129"/>
    </location>
</feature>
<keyword evidence="2" id="KW-0812">Transmembrane</keyword>
<dbReference type="GO" id="GO:0042101">
    <property type="term" value="C:T cell receptor complex"/>
    <property type="evidence" value="ECO:0007669"/>
    <property type="project" value="TreeGrafter"/>
</dbReference>
<feature type="region of interest" description="Disordered" evidence="1">
    <location>
        <begin position="175"/>
        <end position="225"/>
    </location>
</feature>
<reference evidence="3" key="1">
    <citation type="submission" date="2021-01" db="EMBL/GenBank/DDBJ databases">
        <authorList>
            <person name="Zahm M."/>
            <person name="Roques C."/>
            <person name="Cabau C."/>
            <person name="Klopp C."/>
            <person name="Donnadieu C."/>
            <person name="Jouanno E."/>
            <person name="Lampietro C."/>
            <person name="Louis A."/>
            <person name="Herpin A."/>
            <person name="Echchiki A."/>
            <person name="Berthelot C."/>
            <person name="Parey E."/>
            <person name="Roest-Crollius H."/>
            <person name="Braasch I."/>
            <person name="Postlethwait J."/>
            <person name="Bobe J."/>
            <person name="Montfort J."/>
            <person name="Bouchez O."/>
            <person name="Begum T."/>
            <person name="Mejri S."/>
            <person name="Adams A."/>
            <person name="Chen W.-J."/>
            <person name="Guiguen Y."/>
        </authorList>
    </citation>
    <scope>NUCLEOTIDE SEQUENCE</scope>
    <source>
        <tissue evidence="3">Blood</tissue>
    </source>
</reference>
<keyword evidence="2" id="KW-0472">Membrane</keyword>
<dbReference type="PANTHER" id="PTHR15951">
    <property type="entry name" value="T-CELL RECEPTOR-ASSOCIATED TRANSMEMBRANE ADAPTER 1"/>
    <property type="match status" value="1"/>
</dbReference>
<feature type="region of interest" description="Disordered" evidence="1">
    <location>
        <begin position="56"/>
        <end position="77"/>
    </location>
</feature>
<gene>
    <name evidence="3" type="ORF">AGOR_G00027380</name>
</gene>
<dbReference type="Pfam" id="PF15330">
    <property type="entry name" value="SIT"/>
    <property type="match status" value="1"/>
</dbReference>
<dbReference type="EMBL" id="JAERUA010000002">
    <property type="protein sequence ID" value="KAI1903456.1"/>
    <property type="molecule type" value="Genomic_DNA"/>
</dbReference>
<accession>A0A8T3E5B2</accession>
<dbReference type="OrthoDB" id="8952491at2759"/>
<evidence type="ECO:0000256" key="1">
    <source>
        <dbReference type="SAM" id="MobiDB-lite"/>
    </source>
</evidence>
<dbReference type="PANTHER" id="PTHR15951:SF2">
    <property type="entry name" value="T-CELL RECEPTOR-ASSOCIATED TRANSMEMBRANE ADAPTER 1"/>
    <property type="match status" value="1"/>
</dbReference>
<evidence type="ECO:0000256" key="2">
    <source>
        <dbReference type="SAM" id="Phobius"/>
    </source>
</evidence>
<comment type="caution">
    <text evidence="3">The sequence shown here is derived from an EMBL/GenBank/DDBJ whole genome shotgun (WGS) entry which is preliminary data.</text>
</comment>
<dbReference type="Proteomes" id="UP000829720">
    <property type="component" value="Unassembled WGS sequence"/>
</dbReference>
<feature type="compositionally biased region" description="Basic and acidic residues" evidence="1">
    <location>
        <begin position="175"/>
        <end position="207"/>
    </location>
</feature>
<dbReference type="InterPro" id="IPR020399">
    <property type="entry name" value="T-cell_rcpt-assoc_TM_adapter-1"/>
</dbReference>
<feature type="transmembrane region" description="Helical" evidence="2">
    <location>
        <begin position="6"/>
        <end position="29"/>
    </location>
</feature>
<keyword evidence="4" id="KW-1185">Reference proteome</keyword>
<proteinExistence type="predicted"/>
<organism evidence="3 4">
    <name type="scientific">Albula goreensis</name>
    <dbReference type="NCBI Taxonomy" id="1534307"/>
    <lineage>
        <taxon>Eukaryota</taxon>
        <taxon>Metazoa</taxon>
        <taxon>Chordata</taxon>
        <taxon>Craniata</taxon>
        <taxon>Vertebrata</taxon>
        <taxon>Euteleostomi</taxon>
        <taxon>Actinopterygii</taxon>
        <taxon>Neopterygii</taxon>
        <taxon>Teleostei</taxon>
        <taxon>Albuliformes</taxon>
        <taxon>Albulidae</taxon>
        <taxon>Albula</taxon>
    </lineage>
</organism>
<evidence type="ECO:0000313" key="3">
    <source>
        <dbReference type="EMBL" id="KAI1903456.1"/>
    </source>
</evidence>
<name>A0A8T3E5B2_9TELE</name>
<dbReference type="AlphaFoldDB" id="A0A8T3E5B2"/>
<keyword evidence="2" id="KW-1133">Transmembrane helix</keyword>
<evidence type="ECO:0000313" key="4">
    <source>
        <dbReference type="Proteomes" id="UP000829720"/>
    </source>
</evidence>
<protein>
    <submittedName>
        <fullName evidence="3">Uncharacterized protein</fullName>
    </submittedName>
</protein>
<feature type="region of interest" description="Disordered" evidence="1">
    <location>
        <begin position="96"/>
        <end position="140"/>
    </location>
</feature>